<gene>
    <name evidence="2" type="ORF">AB5J54_04490</name>
</gene>
<sequence length="206" mass="21611">MPTHRALDRHRSARRRPAGGAAVRAIVLALAGTALAAGPHHATTDSAVSRPAPLVAAVALGACAYPALRSEARRASTVAVTAAQALLPGWLQLTGAEVPAARLDDHPRLPAAWHHQPPAMAALNLLAGLALILLVRGSAGLPARPTYAAAGTARHWWTYVPYAISLIVRRTDVPLPMPRRIPRPAVALPRPHALVALLHRAQPCAP</sequence>
<dbReference type="RefSeq" id="WP_369142569.1">
    <property type="nucleotide sequence ID" value="NZ_CP163444.1"/>
</dbReference>
<organism evidence="2">
    <name type="scientific">Streptomyces sp. R44</name>
    <dbReference type="NCBI Taxonomy" id="3238633"/>
    <lineage>
        <taxon>Bacteria</taxon>
        <taxon>Bacillati</taxon>
        <taxon>Actinomycetota</taxon>
        <taxon>Actinomycetes</taxon>
        <taxon>Kitasatosporales</taxon>
        <taxon>Streptomycetaceae</taxon>
        <taxon>Streptomyces</taxon>
    </lineage>
</organism>
<feature type="transmembrane region" description="Helical" evidence="1">
    <location>
        <begin position="113"/>
        <end position="135"/>
    </location>
</feature>
<dbReference type="AlphaFoldDB" id="A0AB39SNA3"/>
<keyword evidence="1" id="KW-1133">Transmembrane helix</keyword>
<dbReference type="EMBL" id="CP163444">
    <property type="protein sequence ID" value="XDQ69825.1"/>
    <property type="molecule type" value="Genomic_DNA"/>
</dbReference>
<feature type="transmembrane region" description="Helical" evidence="1">
    <location>
        <begin position="21"/>
        <end position="39"/>
    </location>
</feature>
<keyword evidence="1" id="KW-0472">Membrane</keyword>
<protein>
    <recommendedName>
        <fullName evidence="3">Integral membrane protein</fullName>
    </recommendedName>
</protein>
<evidence type="ECO:0008006" key="3">
    <source>
        <dbReference type="Google" id="ProtNLM"/>
    </source>
</evidence>
<reference evidence="2" key="1">
    <citation type="submission" date="2024-07" db="EMBL/GenBank/DDBJ databases">
        <authorList>
            <person name="Yu S.T."/>
        </authorList>
    </citation>
    <scope>NUCLEOTIDE SEQUENCE</scope>
    <source>
        <strain evidence="2">R44</strain>
    </source>
</reference>
<name>A0AB39SNA3_9ACTN</name>
<keyword evidence="1" id="KW-0812">Transmembrane</keyword>
<proteinExistence type="predicted"/>
<evidence type="ECO:0000256" key="1">
    <source>
        <dbReference type="SAM" id="Phobius"/>
    </source>
</evidence>
<evidence type="ECO:0000313" key="2">
    <source>
        <dbReference type="EMBL" id="XDQ69825.1"/>
    </source>
</evidence>
<accession>A0AB39SNA3</accession>